<keyword evidence="2" id="KW-1185">Reference proteome</keyword>
<dbReference type="Pfam" id="PF06080">
    <property type="entry name" value="DUF938"/>
    <property type="match status" value="1"/>
</dbReference>
<dbReference type="EMBL" id="CP066167">
    <property type="protein sequence ID" value="QQD18239.1"/>
    <property type="molecule type" value="Genomic_DNA"/>
</dbReference>
<dbReference type="PANTHER" id="PTHR20974:SF0">
    <property type="entry name" value="UPF0585 PROTEIN CG18661"/>
    <property type="match status" value="1"/>
</dbReference>
<dbReference type="PANTHER" id="PTHR20974">
    <property type="entry name" value="UPF0585 PROTEIN CG18661"/>
    <property type="match status" value="1"/>
</dbReference>
<dbReference type="Proteomes" id="UP000596063">
    <property type="component" value="Chromosome"/>
</dbReference>
<proteinExistence type="predicted"/>
<evidence type="ECO:0000313" key="2">
    <source>
        <dbReference type="Proteomes" id="UP000596063"/>
    </source>
</evidence>
<dbReference type="KEGG" id="snan:I6N98_18195"/>
<dbReference type="SUPFAM" id="SSF53335">
    <property type="entry name" value="S-adenosyl-L-methionine-dependent methyltransferases"/>
    <property type="match status" value="1"/>
</dbReference>
<protein>
    <submittedName>
        <fullName evidence="1">DUF938 domain-containing protein</fullName>
    </submittedName>
</protein>
<organism evidence="1 2">
    <name type="scientific">Spongiibacter nanhainus</name>
    <dbReference type="NCBI Taxonomy" id="2794344"/>
    <lineage>
        <taxon>Bacteria</taxon>
        <taxon>Pseudomonadati</taxon>
        <taxon>Pseudomonadota</taxon>
        <taxon>Gammaproteobacteria</taxon>
        <taxon>Cellvibrionales</taxon>
        <taxon>Spongiibacteraceae</taxon>
        <taxon>Spongiibacter</taxon>
    </lineage>
</organism>
<dbReference type="RefSeq" id="WP_198569737.1">
    <property type="nucleotide sequence ID" value="NZ_CP066167.1"/>
</dbReference>
<sequence length="198" mass="22060">MTDKPYSQACENNKQPILDKIQPLLKSCTSVLEIGSGTGQHAVFFAGQMPHLRWQCCDQRPYLDGIEAWRQDSGLNNLPPAVEFEVMSSPWPAGHFDAVYSANTLHIMGWPQVETLFRRLGESTSPGTLLMVYGPFNIGGQFTSPSNAEFDQMLRQRDPASGIRDLEAVNAEAAAAGFVHQHDYALPANNRLQVWRKQ</sequence>
<evidence type="ECO:0000313" key="1">
    <source>
        <dbReference type="EMBL" id="QQD18239.1"/>
    </source>
</evidence>
<dbReference type="InterPro" id="IPR010342">
    <property type="entry name" value="DUF938"/>
</dbReference>
<accession>A0A7T4R0W0</accession>
<dbReference type="Gene3D" id="3.40.50.150">
    <property type="entry name" value="Vaccinia Virus protein VP39"/>
    <property type="match status" value="1"/>
</dbReference>
<gene>
    <name evidence="1" type="ORF">I6N98_18195</name>
</gene>
<dbReference type="AlphaFoldDB" id="A0A7T4R0W0"/>
<name>A0A7T4R0W0_9GAMM</name>
<reference evidence="1 2" key="1">
    <citation type="submission" date="2020-12" db="EMBL/GenBank/DDBJ databases">
        <authorList>
            <person name="Shan Y."/>
        </authorList>
    </citation>
    <scope>NUCLEOTIDE SEQUENCE [LARGE SCALE GENOMIC DNA]</scope>
    <source>
        <strain evidence="2">csc3.9</strain>
    </source>
</reference>
<dbReference type="InterPro" id="IPR029063">
    <property type="entry name" value="SAM-dependent_MTases_sf"/>
</dbReference>